<dbReference type="InterPro" id="IPR050624">
    <property type="entry name" value="HTH-type_Tx_Regulator"/>
</dbReference>
<proteinExistence type="predicted"/>
<gene>
    <name evidence="4" type="ORF">HNP77_002268</name>
</gene>
<sequence length="199" mass="23106">MRKPNTEIKKIIKEKSLELLMQKNPEQIGMREIAAACGITATNIYHYYKDKDRLFQEISLDCLYKLNIRLTEATQKEKTIKKQIQSAIEAYRDWCFETPRRALLVMQGIKSADDASPEVIEEYYVCNRTGEKLLKEAVRQRIAKSTNPRLDVSILVSGLWGCIESVLLKKSEPDYWEKGNTYTDRFIKLWITSIFGGDE</sequence>
<organism evidence="4 5">
    <name type="scientific">Treponema rectale</name>
    <dbReference type="NCBI Taxonomy" id="744512"/>
    <lineage>
        <taxon>Bacteria</taxon>
        <taxon>Pseudomonadati</taxon>
        <taxon>Spirochaetota</taxon>
        <taxon>Spirochaetia</taxon>
        <taxon>Spirochaetales</taxon>
        <taxon>Treponemataceae</taxon>
        <taxon>Treponema</taxon>
    </lineage>
</organism>
<dbReference type="EMBL" id="JACHFR010000004">
    <property type="protein sequence ID" value="MBB5219879.1"/>
    <property type="molecule type" value="Genomic_DNA"/>
</dbReference>
<keyword evidence="1 2" id="KW-0238">DNA-binding</keyword>
<feature type="DNA-binding region" description="H-T-H motif" evidence="2">
    <location>
        <begin position="29"/>
        <end position="48"/>
    </location>
</feature>
<dbReference type="SUPFAM" id="SSF46689">
    <property type="entry name" value="Homeodomain-like"/>
    <property type="match status" value="1"/>
</dbReference>
<dbReference type="InterPro" id="IPR001647">
    <property type="entry name" value="HTH_TetR"/>
</dbReference>
<evidence type="ECO:0000256" key="2">
    <source>
        <dbReference type="PROSITE-ProRule" id="PRU00335"/>
    </source>
</evidence>
<comment type="caution">
    <text evidence="4">The sequence shown here is derived from an EMBL/GenBank/DDBJ whole genome shotgun (WGS) entry which is preliminary data.</text>
</comment>
<dbReference type="InterPro" id="IPR009057">
    <property type="entry name" value="Homeodomain-like_sf"/>
</dbReference>
<dbReference type="GO" id="GO:0003677">
    <property type="term" value="F:DNA binding"/>
    <property type="evidence" value="ECO:0007669"/>
    <property type="project" value="UniProtKB-UniRule"/>
</dbReference>
<dbReference type="Gene3D" id="1.10.357.10">
    <property type="entry name" value="Tetracycline Repressor, domain 2"/>
    <property type="match status" value="1"/>
</dbReference>
<dbReference type="Proteomes" id="UP000578697">
    <property type="component" value="Unassembled WGS sequence"/>
</dbReference>
<evidence type="ECO:0000256" key="1">
    <source>
        <dbReference type="ARBA" id="ARBA00023125"/>
    </source>
</evidence>
<accession>A0A840SAY3</accession>
<dbReference type="RefSeq" id="WP_184653412.1">
    <property type="nucleotide sequence ID" value="NZ_JACHFR010000004.1"/>
</dbReference>
<name>A0A840SAY3_9SPIR</name>
<dbReference type="PROSITE" id="PS50977">
    <property type="entry name" value="HTH_TETR_2"/>
    <property type="match status" value="1"/>
</dbReference>
<evidence type="ECO:0000313" key="4">
    <source>
        <dbReference type="EMBL" id="MBB5219879.1"/>
    </source>
</evidence>
<dbReference type="PANTHER" id="PTHR43479:SF11">
    <property type="entry name" value="ACREF_ENVCD OPERON REPRESSOR-RELATED"/>
    <property type="match status" value="1"/>
</dbReference>
<reference evidence="4 5" key="1">
    <citation type="submission" date="2020-08" db="EMBL/GenBank/DDBJ databases">
        <title>Genomic Encyclopedia of Type Strains, Phase IV (KMG-IV): sequencing the most valuable type-strain genomes for metagenomic binning, comparative biology and taxonomic classification.</title>
        <authorList>
            <person name="Goeker M."/>
        </authorList>
    </citation>
    <scope>NUCLEOTIDE SEQUENCE [LARGE SCALE GENOMIC DNA]</scope>
    <source>
        <strain evidence="4 5">DSM 103679</strain>
    </source>
</reference>
<dbReference type="AlphaFoldDB" id="A0A840SAY3"/>
<feature type="domain" description="HTH tetR-type" evidence="3">
    <location>
        <begin position="6"/>
        <end position="66"/>
    </location>
</feature>
<dbReference type="Gene3D" id="1.10.10.60">
    <property type="entry name" value="Homeodomain-like"/>
    <property type="match status" value="1"/>
</dbReference>
<protein>
    <submittedName>
        <fullName evidence="4">AcrR family transcriptional regulator</fullName>
    </submittedName>
</protein>
<evidence type="ECO:0000313" key="5">
    <source>
        <dbReference type="Proteomes" id="UP000578697"/>
    </source>
</evidence>
<keyword evidence="5" id="KW-1185">Reference proteome</keyword>
<dbReference type="PANTHER" id="PTHR43479">
    <property type="entry name" value="ACREF/ENVCD OPERON REPRESSOR-RELATED"/>
    <property type="match status" value="1"/>
</dbReference>
<dbReference type="Pfam" id="PF00440">
    <property type="entry name" value="TetR_N"/>
    <property type="match status" value="1"/>
</dbReference>
<evidence type="ECO:0000259" key="3">
    <source>
        <dbReference type="PROSITE" id="PS50977"/>
    </source>
</evidence>